<evidence type="ECO:0000256" key="1">
    <source>
        <dbReference type="SAM" id="MobiDB-lite"/>
    </source>
</evidence>
<organism evidence="2 3">
    <name type="scientific">Senna tora</name>
    <dbReference type="NCBI Taxonomy" id="362788"/>
    <lineage>
        <taxon>Eukaryota</taxon>
        <taxon>Viridiplantae</taxon>
        <taxon>Streptophyta</taxon>
        <taxon>Embryophyta</taxon>
        <taxon>Tracheophyta</taxon>
        <taxon>Spermatophyta</taxon>
        <taxon>Magnoliopsida</taxon>
        <taxon>eudicotyledons</taxon>
        <taxon>Gunneridae</taxon>
        <taxon>Pentapetalae</taxon>
        <taxon>rosids</taxon>
        <taxon>fabids</taxon>
        <taxon>Fabales</taxon>
        <taxon>Fabaceae</taxon>
        <taxon>Caesalpinioideae</taxon>
        <taxon>Cassia clade</taxon>
        <taxon>Senna</taxon>
    </lineage>
</organism>
<protein>
    <submittedName>
        <fullName evidence="2">Uncharacterized protein</fullName>
    </submittedName>
</protein>
<gene>
    <name evidence="2" type="ORF">G2W53_042496</name>
</gene>
<dbReference type="EMBL" id="JAAIUW010000013">
    <property type="protein sequence ID" value="KAF7803385.1"/>
    <property type="molecule type" value="Genomic_DNA"/>
</dbReference>
<accession>A0A834SIY5</accession>
<feature type="compositionally biased region" description="Acidic residues" evidence="1">
    <location>
        <begin position="51"/>
        <end position="67"/>
    </location>
</feature>
<reference evidence="2" key="1">
    <citation type="submission" date="2020-09" db="EMBL/GenBank/DDBJ databases">
        <title>Genome-Enabled Discovery of Anthraquinone Biosynthesis in Senna tora.</title>
        <authorList>
            <person name="Kang S.-H."/>
            <person name="Pandey R.P."/>
            <person name="Lee C.-M."/>
            <person name="Sim J.-S."/>
            <person name="Jeong J.-T."/>
            <person name="Choi B.-S."/>
            <person name="Jung M."/>
            <person name="Ginzburg D."/>
            <person name="Zhao K."/>
            <person name="Won S.Y."/>
            <person name="Oh T.-J."/>
            <person name="Yu Y."/>
            <person name="Kim N.-H."/>
            <person name="Lee O.R."/>
            <person name="Lee T.-H."/>
            <person name="Bashyal P."/>
            <person name="Kim T.-S."/>
            <person name="Lee W.-H."/>
            <person name="Kawkins C."/>
            <person name="Kim C.-K."/>
            <person name="Kim J.S."/>
            <person name="Ahn B.O."/>
            <person name="Rhee S.Y."/>
            <person name="Sohng J.K."/>
        </authorList>
    </citation>
    <scope>NUCLEOTIDE SEQUENCE</scope>
    <source>
        <tissue evidence="2">Leaf</tissue>
    </source>
</reference>
<evidence type="ECO:0000313" key="3">
    <source>
        <dbReference type="Proteomes" id="UP000634136"/>
    </source>
</evidence>
<dbReference type="Proteomes" id="UP000634136">
    <property type="component" value="Unassembled WGS sequence"/>
</dbReference>
<feature type="region of interest" description="Disordered" evidence="1">
    <location>
        <begin position="48"/>
        <end position="67"/>
    </location>
</feature>
<sequence length="67" mass="7443">MSSMQIVYNVVGFGEIEDWEGVAFGGTREGETLVPKKGLLDAFDVKGIEGEFSEERDEEDRDGGERE</sequence>
<dbReference type="AlphaFoldDB" id="A0A834SIY5"/>
<keyword evidence="3" id="KW-1185">Reference proteome</keyword>
<name>A0A834SIY5_9FABA</name>
<evidence type="ECO:0000313" key="2">
    <source>
        <dbReference type="EMBL" id="KAF7803385.1"/>
    </source>
</evidence>
<proteinExistence type="predicted"/>
<comment type="caution">
    <text evidence="2">The sequence shown here is derived from an EMBL/GenBank/DDBJ whole genome shotgun (WGS) entry which is preliminary data.</text>
</comment>